<dbReference type="GO" id="GO:0042597">
    <property type="term" value="C:periplasmic space"/>
    <property type="evidence" value="ECO:0007669"/>
    <property type="project" value="UniProtKB-SubCell"/>
</dbReference>
<dbReference type="GO" id="GO:0009055">
    <property type="term" value="F:electron transfer activity"/>
    <property type="evidence" value="ECO:0007669"/>
    <property type="project" value="InterPro"/>
</dbReference>
<protein>
    <submittedName>
        <fullName evidence="9">Cytochrome c4</fullName>
    </submittedName>
</protein>
<evidence type="ECO:0000256" key="4">
    <source>
        <dbReference type="ARBA" id="ARBA00022723"/>
    </source>
</evidence>
<evidence type="ECO:0000256" key="7">
    <source>
        <dbReference type="ARBA" id="ARBA00023004"/>
    </source>
</evidence>
<keyword evidence="3" id="KW-0349">Heme</keyword>
<sequence length="197" mass="21138">MQKKVSLLALLGGLIIAASSFAADDPPTPRMLSNACAGCHGTNGVSTGPAIPTIAGIDADYFVAAMQGYKKDEWASTVMGRLAKNYSDSQITAMGQFFSEQKFVPAHQLVDGRKVRLGQVLHKQHCEKCHEDAGASSEGAGVLAGQWMPYLRATLHDYISGTRPMSKNMEAKIDAVLKEHQQAGIEALVHFYGSKSN</sequence>
<reference evidence="9" key="1">
    <citation type="submission" date="2018-10" db="EMBL/GenBank/DDBJ databases">
        <authorList>
            <person name="Gruber-Vodicka H."/>
            <person name="Jaeckle O."/>
        </authorList>
    </citation>
    <scope>NUCLEOTIDE SEQUENCE</scope>
</reference>
<dbReference type="InterPro" id="IPR024167">
    <property type="entry name" value="Cytochrome_c4-like"/>
</dbReference>
<dbReference type="PANTHER" id="PTHR33751">
    <property type="entry name" value="CBB3-TYPE CYTOCHROME C OXIDASE SUBUNIT FIXP"/>
    <property type="match status" value="1"/>
</dbReference>
<proteinExistence type="predicted"/>
<feature type="domain" description="Cytochrome c" evidence="8">
    <location>
        <begin position="23"/>
        <end position="102"/>
    </location>
</feature>
<evidence type="ECO:0000256" key="2">
    <source>
        <dbReference type="ARBA" id="ARBA00022448"/>
    </source>
</evidence>
<dbReference type="PROSITE" id="PS51007">
    <property type="entry name" value="CYTC"/>
    <property type="match status" value="1"/>
</dbReference>
<keyword evidence="5" id="KW-0574">Periplasm</keyword>
<dbReference type="InterPro" id="IPR009056">
    <property type="entry name" value="Cyt_c-like_dom"/>
</dbReference>
<evidence type="ECO:0000256" key="6">
    <source>
        <dbReference type="ARBA" id="ARBA00022982"/>
    </source>
</evidence>
<evidence type="ECO:0000256" key="1">
    <source>
        <dbReference type="ARBA" id="ARBA00004418"/>
    </source>
</evidence>
<dbReference type="InterPro" id="IPR036909">
    <property type="entry name" value="Cyt_c-like_dom_sf"/>
</dbReference>
<dbReference type="AlphaFoldDB" id="A0A484H4Z1"/>
<evidence type="ECO:0000256" key="5">
    <source>
        <dbReference type="ARBA" id="ARBA00022764"/>
    </source>
</evidence>
<dbReference type="PIRSF" id="PIRSF000005">
    <property type="entry name" value="Cytochrome_c4"/>
    <property type="match status" value="1"/>
</dbReference>
<dbReference type="GO" id="GO:0005506">
    <property type="term" value="F:iron ion binding"/>
    <property type="evidence" value="ECO:0007669"/>
    <property type="project" value="InterPro"/>
</dbReference>
<dbReference type="PANTHER" id="PTHR33751:SF9">
    <property type="entry name" value="CYTOCHROME C4"/>
    <property type="match status" value="1"/>
</dbReference>
<dbReference type="Gene3D" id="1.10.760.10">
    <property type="entry name" value="Cytochrome c-like domain"/>
    <property type="match status" value="2"/>
</dbReference>
<dbReference type="EMBL" id="LR026963">
    <property type="protein sequence ID" value="VBB68897.1"/>
    <property type="molecule type" value="Genomic_DNA"/>
</dbReference>
<evidence type="ECO:0000256" key="3">
    <source>
        <dbReference type="ARBA" id="ARBA00022617"/>
    </source>
</evidence>
<evidence type="ECO:0000259" key="8">
    <source>
        <dbReference type="PROSITE" id="PS51007"/>
    </source>
</evidence>
<organism evidence="9">
    <name type="scientific">invertebrate metagenome</name>
    <dbReference type="NCBI Taxonomy" id="1711999"/>
    <lineage>
        <taxon>unclassified sequences</taxon>
        <taxon>metagenomes</taxon>
        <taxon>organismal metagenomes</taxon>
    </lineage>
</organism>
<keyword evidence="7" id="KW-0408">Iron</keyword>
<dbReference type="SUPFAM" id="SSF46626">
    <property type="entry name" value="Cytochrome c"/>
    <property type="match status" value="2"/>
</dbReference>
<dbReference type="GO" id="GO:0020037">
    <property type="term" value="F:heme binding"/>
    <property type="evidence" value="ECO:0007669"/>
    <property type="project" value="InterPro"/>
</dbReference>
<dbReference type="InterPro" id="IPR050597">
    <property type="entry name" value="Cytochrome_c_Oxidase_Subunit"/>
</dbReference>
<keyword evidence="6" id="KW-0249">Electron transport</keyword>
<name>A0A484H4Z1_9ZZZZ</name>
<comment type="subcellular location">
    <subcellularLocation>
        <location evidence="1">Periplasm</location>
    </subcellularLocation>
</comment>
<keyword evidence="2" id="KW-0813">Transport</keyword>
<accession>A0A484H4Z1</accession>
<dbReference type="Pfam" id="PF00034">
    <property type="entry name" value="Cytochrom_C"/>
    <property type="match status" value="1"/>
</dbReference>
<evidence type="ECO:0000313" key="9">
    <source>
        <dbReference type="EMBL" id="VBB68897.1"/>
    </source>
</evidence>
<keyword evidence="4" id="KW-0479">Metal-binding</keyword>
<gene>
    <name evidence="9" type="ORF">RIEGSTA812A_PEG_370</name>
</gene>